<keyword evidence="1" id="KW-0472">Membrane</keyword>
<keyword evidence="1" id="KW-0812">Transmembrane</keyword>
<evidence type="ECO:0000256" key="1">
    <source>
        <dbReference type="SAM" id="Phobius"/>
    </source>
</evidence>
<comment type="caution">
    <text evidence="2">The sequence shown here is derived from an EMBL/GenBank/DDBJ whole genome shotgun (WGS) entry which is preliminary data.</text>
</comment>
<dbReference type="AlphaFoldDB" id="A0A8B6E3G9"/>
<dbReference type="Proteomes" id="UP000596742">
    <property type="component" value="Unassembled WGS sequence"/>
</dbReference>
<reference evidence="2" key="1">
    <citation type="submission" date="2018-11" db="EMBL/GenBank/DDBJ databases">
        <authorList>
            <person name="Alioto T."/>
            <person name="Alioto T."/>
        </authorList>
    </citation>
    <scope>NUCLEOTIDE SEQUENCE</scope>
</reference>
<dbReference type="OrthoDB" id="6184224at2759"/>
<name>A0A8B6E3G9_MYTGA</name>
<evidence type="ECO:0000313" key="2">
    <source>
        <dbReference type="EMBL" id="VDI28475.1"/>
    </source>
</evidence>
<evidence type="ECO:0000313" key="3">
    <source>
        <dbReference type="Proteomes" id="UP000596742"/>
    </source>
</evidence>
<sequence>MLLKGVQNKYCSGQNVSEEKNDEIHHSAEELQEIYSYEAIDELQITDQNQGSVPPRLPVPRSFVQHKNDHRDLKADQNGIRKENHRYLNPYQPIQEANIYEHEYMPINAEVTTNKPDDDQLHQYNFLLKHDMSEDHEYKYLGNTSTKSELSEILQEKEDDGQDIYYAGSAGLFVIVILLGIILYRVNNKCSHRQRVSGRKKHGSYNPTEETIEMDRYESIDELQLEDLNIRTVHPSLSVRRYFVQQQCNVNLDTHYRDSTEGQNESRMEDEGYLHSYQPIQEANIYKHEYEAIGVLNVTKEDYIHTTHC</sequence>
<gene>
    <name evidence="2" type="ORF">MGAL_10B072958</name>
</gene>
<keyword evidence="3" id="KW-1185">Reference proteome</keyword>
<keyword evidence="1" id="KW-1133">Transmembrane helix</keyword>
<protein>
    <submittedName>
        <fullName evidence="2">Uncharacterized protein</fullName>
    </submittedName>
</protein>
<organism evidence="2 3">
    <name type="scientific">Mytilus galloprovincialis</name>
    <name type="common">Mediterranean mussel</name>
    <dbReference type="NCBI Taxonomy" id="29158"/>
    <lineage>
        <taxon>Eukaryota</taxon>
        <taxon>Metazoa</taxon>
        <taxon>Spiralia</taxon>
        <taxon>Lophotrochozoa</taxon>
        <taxon>Mollusca</taxon>
        <taxon>Bivalvia</taxon>
        <taxon>Autobranchia</taxon>
        <taxon>Pteriomorphia</taxon>
        <taxon>Mytilida</taxon>
        <taxon>Mytiloidea</taxon>
        <taxon>Mytilidae</taxon>
        <taxon>Mytilinae</taxon>
        <taxon>Mytilus</taxon>
    </lineage>
</organism>
<accession>A0A8B6E3G9</accession>
<proteinExistence type="predicted"/>
<feature type="transmembrane region" description="Helical" evidence="1">
    <location>
        <begin position="164"/>
        <end position="186"/>
    </location>
</feature>
<dbReference type="EMBL" id="UYJE01004506">
    <property type="protein sequence ID" value="VDI28475.1"/>
    <property type="molecule type" value="Genomic_DNA"/>
</dbReference>